<keyword evidence="4" id="KW-0489">Methyltransferase</keyword>
<evidence type="ECO:0000313" key="12">
    <source>
        <dbReference type="Proteomes" id="UP000018208"/>
    </source>
</evidence>
<proteinExistence type="inferred from homology"/>
<dbReference type="GO" id="GO:1990259">
    <property type="term" value="F:histone H2AQ104 methyltransferase activity"/>
    <property type="evidence" value="ECO:0007669"/>
    <property type="project" value="TreeGrafter"/>
</dbReference>
<evidence type="ECO:0000256" key="6">
    <source>
        <dbReference type="ARBA" id="ARBA00022884"/>
    </source>
</evidence>
<evidence type="ECO:0000313" key="11">
    <source>
        <dbReference type="EMBL" id="KAH0571380.1"/>
    </source>
</evidence>
<sequence>MAFGDKFQGNDRGGDRRGSDSRDNRGPPRNNDRFSGDKNGGDRNGGDRFGGDRNGGQRRDFKPRDGDRNGPPRGGDRNGPPSRGPPRQSGGSRVVIEEYKTYPGLFLSRGKTDVLVTKSMAPGISVYGEKRIQAEVGTDKIEYREWNPFRSKLGAAILCQVSYMPLKPGSKVLYLGAANGTTVSHVSDIVGPTGAVYAVEFSKRSGRDLLEMSKNRSNVFPIIGDARHPWKYRMVVPEVDAIFSDVAQADQARIVIDNAKFFLKLGGGMMISIKASSVDSTSAPEVIFAQESNVLVEGGFKVDKHLSIDEFHKNHAIIVGKYKK</sequence>
<name>V6LQL9_9EUKA</name>
<dbReference type="NCBIfam" id="NF003276">
    <property type="entry name" value="PRK04266.1-2"/>
    <property type="match status" value="1"/>
</dbReference>
<evidence type="ECO:0000256" key="3">
    <source>
        <dbReference type="ARBA" id="ARBA00022552"/>
    </source>
</evidence>
<evidence type="ECO:0000313" key="10">
    <source>
        <dbReference type="EMBL" id="EST46543.1"/>
    </source>
</evidence>
<dbReference type="GO" id="GO:0031428">
    <property type="term" value="C:box C/D methylation guide snoRNP complex"/>
    <property type="evidence" value="ECO:0007669"/>
    <property type="project" value="TreeGrafter"/>
</dbReference>
<evidence type="ECO:0000256" key="5">
    <source>
        <dbReference type="ARBA" id="ARBA00022679"/>
    </source>
</evidence>
<dbReference type="GO" id="GO:0008649">
    <property type="term" value="F:rRNA methyltransferase activity"/>
    <property type="evidence" value="ECO:0007669"/>
    <property type="project" value="TreeGrafter"/>
</dbReference>
<dbReference type="PANTHER" id="PTHR10335:SF17">
    <property type="entry name" value="FIBRILLARIN"/>
    <property type="match status" value="1"/>
</dbReference>
<keyword evidence="12" id="KW-1185">Reference proteome</keyword>
<comment type="similarity">
    <text evidence="1">Belongs to the methyltransferase superfamily. Fibrillarin family.</text>
</comment>
<keyword evidence="5" id="KW-0808">Transferase</keyword>
<evidence type="ECO:0000256" key="4">
    <source>
        <dbReference type="ARBA" id="ARBA00022603"/>
    </source>
</evidence>
<dbReference type="HAMAP" id="MF_00351">
    <property type="entry name" value="RNA_methyltransf_FlpA"/>
    <property type="match status" value="1"/>
</dbReference>
<evidence type="ECO:0000256" key="9">
    <source>
        <dbReference type="SAM" id="MobiDB-lite"/>
    </source>
</evidence>
<dbReference type="InterPro" id="IPR000692">
    <property type="entry name" value="Fibrillarin"/>
</dbReference>
<dbReference type="PANTHER" id="PTHR10335">
    <property type="entry name" value="RRNA 2-O-METHYLTRANSFERASE FIBRILLARIN"/>
    <property type="match status" value="1"/>
</dbReference>
<reference evidence="10 11" key="1">
    <citation type="journal article" date="2014" name="PLoS Genet.">
        <title>The Genome of Spironucleus salmonicida Highlights a Fish Pathogen Adapted to Fluctuating Environments.</title>
        <authorList>
            <person name="Xu F."/>
            <person name="Jerlstrom-Hultqvist J."/>
            <person name="Einarsson E."/>
            <person name="Astvaldsson A."/>
            <person name="Svard S.G."/>
            <person name="Andersson J.O."/>
        </authorList>
    </citation>
    <scope>NUCLEOTIDE SEQUENCE</scope>
    <source>
        <strain evidence="11">ATCC 50377</strain>
    </source>
</reference>
<dbReference type="AlphaFoldDB" id="V6LQL9"/>
<dbReference type="PRINTS" id="PR00052">
    <property type="entry name" value="FIBRILLARIN"/>
</dbReference>
<dbReference type="SMART" id="SM01206">
    <property type="entry name" value="Fibrillarin"/>
    <property type="match status" value="1"/>
</dbReference>
<dbReference type="Gene3D" id="3.40.50.150">
    <property type="entry name" value="Vaccinia Virus protein VP39"/>
    <property type="match status" value="1"/>
</dbReference>
<dbReference type="Gene3D" id="3.30.200.20">
    <property type="entry name" value="Phosphorylase Kinase, domain 1"/>
    <property type="match status" value="1"/>
</dbReference>
<evidence type="ECO:0000256" key="8">
    <source>
        <dbReference type="ARBA" id="ARBA00047568"/>
    </source>
</evidence>
<dbReference type="GO" id="GO:0003723">
    <property type="term" value="F:RNA binding"/>
    <property type="evidence" value="ECO:0007669"/>
    <property type="project" value="UniProtKB-KW"/>
</dbReference>
<feature type="region of interest" description="Disordered" evidence="9">
    <location>
        <begin position="1"/>
        <end position="94"/>
    </location>
</feature>
<dbReference type="OrthoDB" id="1859733at2759"/>
<dbReference type="GO" id="GO:0032040">
    <property type="term" value="C:small-subunit processome"/>
    <property type="evidence" value="ECO:0007669"/>
    <property type="project" value="TreeGrafter"/>
</dbReference>
<protein>
    <recommendedName>
        <fullName evidence="2">rRNA 2'-O-methyltransferase fibrillarin</fullName>
    </recommendedName>
    <alternativeName>
        <fullName evidence="7">Histone-glutamine methyltransferase</fullName>
    </alternativeName>
</protein>
<dbReference type="InterPro" id="IPR020813">
    <property type="entry name" value="Fibrillarin_CS"/>
</dbReference>
<dbReference type="InterPro" id="IPR029063">
    <property type="entry name" value="SAM-dependent_MTases_sf"/>
</dbReference>
<reference evidence="11" key="2">
    <citation type="submission" date="2020-12" db="EMBL/GenBank/DDBJ databases">
        <title>New Spironucleus salmonicida genome in near-complete chromosomes.</title>
        <authorList>
            <person name="Xu F."/>
            <person name="Kurt Z."/>
            <person name="Jimenez-Gonzalez A."/>
            <person name="Astvaldsson A."/>
            <person name="Andersson J.O."/>
            <person name="Svard S.G."/>
        </authorList>
    </citation>
    <scope>NUCLEOTIDE SEQUENCE</scope>
    <source>
        <strain evidence="11">ATCC 50377</strain>
    </source>
</reference>
<dbReference type="PROSITE" id="PS00566">
    <property type="entry name" value="FIBRILLARIN"/>
    <property type="match status" value="1"/>
</dbReference>
<organism evidence="10">
    <name type="scientific">Spironucleus salmonicida</name>
    <dbReference type="NCBI Taxonomy" id="348837"/>
    <lineage>
        <taxon>Eukaryota</taxon>
        <taxon>Metamonada</taxon>
        <taxon>Diplomonadida</taxon>
        <taxon>Hexamitidae</taxon>
        <taxon>Hexamitinae</taxon>
        <taxon>Spironucleus</taxon>
    </lineage>
</organism>
<dbReference type="EMBL" id="KI546073">
    <property type="protein sequence ID" value="EST46543.1"/>
    <property type="molecule type" value="Genomic_DNA"/>
</dbReference>
<dbReference type="VEuPathDB" id="GiardiaDB:SS50377_27681"/>
<accession>V6LQL9</accession>
<evidence type="ECO:0000256" key="1">
    <source>
        <dbReference type="ARBA" id="ARBA00010632"/>
    </source>
</evidence>
<dbReference type="SUPFAM" id="SSF53335">
    <property type="entry name" value="S-adenosyl-L-methionine-dependent methyltransferases"/>
    <property type="match status" value="1"/>
</dbReference>
<comment type="catalytic activity">
    <reaction evidence="8">
        <text>L-glutaminyl-[histone H2A] + S-adenosyl-L-methionine = N(5)-methyl-L-glutaminyl-[histone H2A] + S-adenosyl-L-homocysteine + H(+)</text>
        <dbReference type="Rhea" id="RHEA:50904"/>
        <dbReference type="Rhea" id="RHEA-COMP:12837"/>
        <dbReference type="Rhea" id="RHEA-COMP:12839"/>
        <dbReference type="ChEBI" id="CHEBI:15378"/>
        <dbReference type="ChEBI" id="CHEBI:30011"/>
        <dbReference type="ChEBI" id="CHEBI:57856"/>
        <dbReference type="ChEBI" id="CHEBI:59789"/>
        <dbReference type="ChEBI" id="CHEBI:61891"/>
    </reaction>
</comment>
<keyword evidence="6" id="KW-0694">RNA-binding</keyword>
<evidence type="ECO:0000256" key="2">
    <source>
        <dbReference type="ARBA" id="ARBA00015190"/>
    </source>
</evidence>
<dbReference type="EMBL" id="AUWU02000007">
    <property type="protein sequence ID" value="KAH0571380.1"/>
    <property type="molecule type" value="Genomic_DNA"/>
</dbReference>
<feature type="compositionally biased region" description="Low complexity" evidence="9">
    <location>
        <begin position="78"/>
        <end position="93"/>
    </location>
</feature>
<dbReference type="GO" id="GO:0000494">
    <property type="term" value="P:box C/D sno(s)RNA 3'-end processing"/>
    <property type="evidence" value="ECO:0007669"/>
    <property type="project" value="TreeGrafter"/>
</dbReference>
<evidence type="ECO:0000256" key="7">
    <source>
        <dbReference type="ARBA" id="ARBA00032245"/>
    </source>
</evidence>
<dbReference type="Pfam" id="PF01269">
    <property type="entry name" value="Fibrillarin"/>
    <property type="match status" value="1"/>
</dbReference>
<feature type="compositionally biased region" description="Basic and acidic residues" evidence="9">
    <location>
        <begin position="8"/>
        <end position="76"/>
    </location>
</feature>
<gene>
    <name evidence="10" type="ORF">SS50377_13348</name>
    <name evidence="11" type="ORF">SS50377_27681</name>
</gene>
<dbReference type="Proteomes" id="UP000018208">
    <property type="component" value="Unassembled WGS sequence"/>
</dbReference>
<keyword evidence="3" id="KW-0698">rRNA processing</keyword>